<dbReference type="EMBL" id="CP002657">
    <property type="protein sequence ID" value="AEB84570.1"/>
    <property type="molecule type" value="Genomic_DNA"/>
</dbReference>
<dbReference type="HOGENOM" id="CLU_197282_0_0_4"/>
<dbReference type="Proteomes" id="UP000007938">
    <property type="component" value="Chromosome"/>
</dbReference>
<reference evidence="2 3" key="2">
    <citation type="submission" date="2011-04" db="EMBL/GenBank/DDBJ databases">
        <title>Complete sequence of chromosome of Alicycliphilus denitrificans K601.</title>
        <authorList>
            <consortium name="US DOE Joint Genome Institute"/>
            <person name="Lucas S."/>
            <person name="Han J."/>
            <person name="Lapidus A."/>
            <person name="Cheng J.-F."/>
            <person name="Goodwin L."/>
            <person name="Pitluck S."/>
            <person name="Peters L."/>
            <person name="Zeytun A."/>
            <person name="Detter J.C."/>
            <person name="Han C."/>
            <person name="Tapia R."/>
            <person name="Land M."/>
            <person name="Hauser L."/>
            <person name="Kyrpides N."/>
            <person name="Ivanova N."/>
            <person name="Mikhailova N."/>
            <person name="Pagani I."/>
            <person name="Oosterkamp M."/>
            <person name="Pieper D."/>
            <person name="van Berkel W."/>
            <person name="Langenhoff A."/>
            <person name="Smidt H."/>
            <person name="Stams A."/>
            <person name="Woyke T."/>
        </authorList>
    </citation>
    <scope>NUCLEOTIDE SEQUENCE [LARGE SCALE GENOMIC DNA]</scope>
    <source>
        <strain evidence="3">DSM 14773 / CIP 107495 / K601</strain>
    </source>
</reference>
<accession>F4G9S0</accession>
<keyword evidence="3" id="KW-1185">Reference proteome</keyword>
<reference evidence="2 3" key="1">
    <citation type="journal article" date="2011" name="J. Bacteriol.">
        <title>Genome Sequences of Alicycliphilus denitrificans Strains BC and K601T.</title>
        <authorList>
            <person name="Oosterkamp M.J."/>
            <person name="Veuskens T."/>
            <person name="Plugge C.M."/>
            <person name="Langenhoff A.A."/>
            <person name="Gerritse J."/>
            <person name="van Berkel W.J."/>
            <person name="Pieper D.H."/>
            <person name="Junca H."/>
            <person name="Goodwin L.A."/>
            <person name="Daligault H.E."/>
            <person name="Bruce D.C."/>
            <person name="Detter J.C."/>
            <person name="Tapia R."/>
            <person name="Han C.S."/>
            <person name="Land M.L."/>
            <person name="Hauser L.J."/>
            <person name="Smidt H."/>
            <person name="Stams A.J."/>
        </authorList>
    </citation>
    <scope>NUCLEOTIDE SEQUENCE [LARGE SCALE GENOMIC DNA]</scope>
    <source>
        <strain evidence="3">DSM 14773 / CIP 107495 / K601</strain>
    </source>
</reference>
<evidence type="ECO:0000313" key="2">
    <source>
        <dbReference type="EMBL" id="AEB84570.1"/>
    </source>
</evidence>
<dbReference type="STRING" id="596154.Alide2_2199"/>
<sequence length="79" mass="8907">MMYGIEWNGWFGLHWLTMLLGAVLIVLPFWKIFAKAGFPGWFGLLMVVPLVNLIALYVLAFSEWPGSRRAAAETLPGPR</sequence>
<gene>
    <name evidence="2" type="ordered locus">Alide2_2199</name>
</gene>
<keyword evidence="1" id="KW-0812">Transmembrane</keyword>
<feature type="transmembrane region" description="Helical" evidence="1">
    <location>
        <begin position="12"/>
        <end position="30"/>
    </location>
</feature>
<keyword evidence="1" id="KW-0472">Membrane</keyword>
<keyword evidence="1" id="KW-1133">Transmembrane helix</keyword>
<dbReference type="KEGG" id="adk:Alide2_2199"/>
<evidence type="ECO:0000256" key="1">
    <source>
        <dbReference type="SAM" id="Phobius"/>
    </source>
</evidence>
<proteinExistence type="predicted"/>
<name>F4G9S0_ALIDK</name>
<protein>
    <recommendedName>
        <fullName evidence="4">DUF805 domain-containing protein</fullName>
    </recommendedName>
</protein>
<dbReference type="AlphaFoldDB" id="F4G9S0"/>
<evidence type="ECO:0000313" key="3">
    <source>
        <dbReference type="Proteomes" id="UP000007938"/>
    </source>
</evidence>
<dbReference type="RefSeq" id="WP_013722103.1">
    <property type="nucleotide sequence ID" value="NC_015422.1"/>
</dbReference>
<organism evidence="2 3">
    <name type="scientific">Alicycliphilus denitrificans (strain DSM 14773 / CIP 107495 / K601)</name>
    <dbReference type="NCBI Taxonomy" id="596154"/>
    <lineage>
        <taxon>Bacteria</taxon>
        <taxon>Pseudomonadati</taxon>
        <taxon>Pseudomonadota</taxon>
        <taxon>Betaproteobacteria</taxon>
        <taxon>Burkholderiales</taxon>
        <taxon>Comamonadaceae</taxon>
        <taxon>Alicycliphilus</taxon>
    </lineage>
</organism>
<evidence type="ECO:0008006" key="4">
    <source>
        <dbReference type="Google" id="ProtNLM"/>
    </source>
</evidence>
<feature type="transmembrane region" description="Helical" evidence="1">
    <location>
        <begin position="42"/>
        <end position="60"/>
    </location>
</feature>
<dbReference type="eggNOG" id="ENOG50339J3">
    <property type="taxonomic scope" value="Bacteria"/>
</dbReference>
<dbReference type="OrthoDB" id="9812349at2"/>